<name>A0A1F7J5L2_9BACT</name>
<dbReference type="InterPro" id="IPR011033">
    <property type="entry name" value="PRC_barrel-like_sf"/>
</dbReference>
<keyword evidence="1" id="KW-0129">CBS domain</keyword>
<protein>
    <recommendedName>
        <fullName evidence="2">CBS domain-containing protein</fullName>
    </recommendedName>
</protein>
<dbReference type="GO" id="GO:0016020">
    <property type="term" value="C:membrane"/>
    <property type="evidence" value="ECO:0007669"/>
    <property type="project" value="InterPro"/>
</dbReference>
<sequence>MLYFSELQNNRVLTKDGIYIGKLKDVIFRASDNPVVTKLVVKTDKNPEAIIPIEDVRKINGGVILEKSYVLSKLKENELFLTKNLLDNQIIDISGDKIVRVNDVAIQDKPGYSIAGVDIGLVGILRWLGLIDFINKLLGKIGIKLRSQFLSWADIQTLELSRGHVKIKKEQTKLEKIRPEDLADYLEETNVANVKGILRVLGEKKSVEVINNLRLNYQTALFKQFESDQAAKIISHMDPEEAVDVLLSLSKKKREKILDQLTDSSYKEIMYLLNLPDTPVAKILTTEFISVQPDQTVKEVIDTIRKETNDFYNLSYVYVVNKDMQLVGVFDLHELLMQGSNTQVYKFMTQRLVTIQLTTPMVVAFRKIVKYKLYALPVVDREKRMLGIVIYDDIVDLHLRGNE</sequence>
<dbReference type="Gene3D" id="2.30.30.240">
    <property type="entry name" value="PRC-barrel domain"/>
    <property type="match status" value="1"/>
</dbReference>
<evidence type="ECO:0000259" key="2">
    <source>
        <dbReference type="PROSITE" id="PS51371"/>
    </source>
</evidence>
<comment type="caution">
    <text evidence="3">The sequence shown here is derived from an EMBL/GenBank/DDBJ whole genome shotgun (WGS) entry which is preliminary data.</text>
</comment>
<dbReference type="SMART" id="SM00924">
    <property type="entry name" value="MgtE_N"/>
    <property type="match status" value="1"/>
</dbReference>
<dbReference type="Pfam" id="PF00571">
    <property type="entry name" value="CBS"/>
    <property type="match status" value="2"/>
</dbReference>
<dbReference type="SUPFAM" id="SSF50346">
    <property type="entry name" value="PRC-barrel domain"/>
    <property type="match status" value="1"/>
</dbReference>
<dbReference type="Pfam" id="PF03448">
    <property type="entry name" value="MgtE_N"/>
    <property type="match status" value="1"/>
</dbReference>
<dbReference type="PROSITE" id="PS51371">
    <property type="entry name" value="CBS"/>
    <property type="match status" value="2"/>
</dbReference>
<dbReference type="InterPro" id="IPR006668">
    <property type="entry name" value="Mg_transptr_MgtE_intracell_dom"/>
</dbReference>
<feature type="domain" description="CBS" evidence="2">
    <location>
        <begin position="348"/>
        <end position="403"/>
    </location>
</feature>
<dbReference type="GO" id="GO:0015095">
    <property type="term" value="F:magnesium ion transmembrane transporter activity"/>
    <property type="evidence" value="ECO:0007669"/>
    <property type="project" value="InterPro"/>
</dbReference>
<dbReference type="SUPFAM" id="SSF158791">
    <property type="entry name" value="MgtE N-terminal domain-like"/>
    <property type="match status" value="1"/>
</dbReference>
<evidence type="ECO:0000313" key="4">
    <source>
        <dbReference type="Proteomes" id="UP000178558"/>
    </source>
</evidence>
<dbReference type="CDD" id="cd04606">
    <property type="entry name" value="CBS_pair_Mg_transporter"/>
    <property type="match status" value="1"/>
</dbReference>
<reference evidence="3 4" key="1">
    <citation type="journal article" date="2016" name="Nat. Commun.">
        <title>Thousands of microbial genomes shed light on interconnected biogeochemical processes in an aquifer system.</title>
        <authorList>
            <person name="Anantharaman K."/>
            <person name="Brown C.T."/>
            <person name="Hug L.A."/>
            <person name="Sharon I."/>
            <person name="Castelle C.J."/>
            <person name="Probst A.J."/>
            <person name="Thomas B.C."/>
            <person name="Singh A."/>
            <person name="Wilkins M.J."/>
            <person name="Karaoz U."/>
            <person name="Brodie E.L."/>
            <person name="Williams K.H."/>
            <person name="Hubbard S.S."/>
            <person name="Banfield J.F."/>
        </authorList>
    </citation>
    <scope>NUCLEOTIDE SEQUENCE [LARGE SCALE GENOMIC DNA]</scope>
</reference>
<proteinExistence type="predicted"/>
<dbReference type="EMBL" id="MGAQ01000010">
    <property type="protein sequence ID" value="OGK50888.1"/>
    <property type="molecule type" value="Genomic_DNA"/>
</dbReference>
<gene>
    <name evidence="3" type="ORF">A3B50_01260</name>
</gene>
<dbReference type="Gene3D" id="1.25.60.10">
    <property type="entry name" value="MgtE N-terminal domain-like"/>
    <property type="match status" value="1"/>
</dbReference>
<dbReference type="SUPFAM" id="SSF54631">
    <property type="entry name" value="CBS-domain pair"/>
    <property type="match status" value="1"/>
</dbReference>
<organism evidence="3 4">
    <name type="scientific">Candidatus Roizmanbacteria bacterium RIFCSPLOWO2_01_FULL_40_42</name>
    <dbReference type="NCBI Taxonomy" id="1802066"/>
    <lineage>
        <taxon>Bacteria</taxon>
        <taxon>Candidatus Roizmaniibacteriota</taxon>
    </lineage>
</organism>
<dbReference type="Proteomes" id="UP000178558">
    <property type="component" value="Unassembled WGS sequence"/>
</dbReference>
<dbReference type="PANTHER" id="PTHR43773:SF1">
    <property type="entry name" value="MAGNESIUM TRANSPORTER MGTE"/>
    <property type="match status" value="1"/>
</dbReference>
<dbReference type="InterPro" id="IPR006669">
    <property type="entry name" value="MgtE_transporter"/>
</dbReference>
<evidence type="ECO:0000256" key="1">
    <source>
        <dbReference type="PROSITE-ProRule" id="PRU00703"/>
    </source>
</evidence>
<dbReference type="Gene3D" id="3.10.580.10">
    <property type="entry name" value="CBS-domain"/>
    <property type="match status" value="1"/>
</dbReference>
<dbReference type="Pfam" id="PF05239">
    <property type="entry name" value="PRC"/>
    <property type="match status" value="1"/>
</dbReference>
<feature type="domain" description="CBS" evidence="2">
    <location>
        <begin position="284"/>
        <end position="347"/>
    </location>
</feature>
<evidence type="ECO:0000313" key="3">
    <source>
        <dbReference type="EMBL" id="OGK50888.1"/>
    </source>
</evidence>
<dbReference type="InterPro" id="IPR038076">
    <property type="entry name" value="MgtE_N_sf"/>
</dbReference>
<accession>A0A1F7J5L2</accession>
<dbReference type="SMART" id="SM00116">
    <property type="entry name" value="CBS"/>
    <property type="match status" value="2"/>
</dbReference>
<dbReference type="AlphaFoldDB" id="A0A1F7J5L2"/>
<dbReference type="InterPro" id="IPR027275">
    <property type="entry name" value="PRC-brl_dom"/>
</dbReference>
<dbReference type="InterPro" id="IPR046342">
    <property type="entry name" value="CBS_dom_sf"/>
</dbReference>
<dbReference type="InterPro" id="IPR000644">
    <property type="entry name" value="CBS_dom"/>
</dbReference>
<dbReference type="PANTHER" id="PTHR43773">
    <property type="entry name" value="MAGNESIUM TRANSPORTER MGTE"/>
    <property type="match status" value="1"/>
</dbReference>